<dbReference type="Gene3D" id="3.40.1090.10">
    <property type="entry name" value="Cytosolic phospholipase A2 catalytic domain"/>
    <property type="match status" value="2"/>
</dbReference>
<name>A0A6B3SLV5_9BURK</name>
<keyword evidence="2 4" id="KW-0442">Lipid degradation</keyword>
<protein>
    <submittedName>
        <fullName evidence="6">Patatin family protein</fullName>
    </submittedName>
</protein>
<organism evidence="6 7">
    <name type="scientific">Noviherbaspirillum galbum</name>
    <dbReference type="NCBI Taxonomy" id="2709383"/>
    <lineage>
        <taxon>Bacteria</taxon>
        <taxon>Pseudomonadati</taxon>
        <taxon>Pseudomonadota</taxon>
        <taxon>Betaproteobacteria</taxon>
        <taxon>Burkholderiales</taxon>
        <taxon>Oxalobacteraceae</taxon>
        <taxon>Noviherbaspirillum</taxon>
    </lineage>
</organism>
<dbReference type="SUPFAM" id="SSF52151">
    <property type="entry name" value="FabD/lysophospholipase-like"/>
    <property type="match status" value="1"/>
</dbReference>
<dbReference type="RefSeq" id="WP_163963421.1">
    <property type="nucleotide sequence ID" value="NZ_JAAIVB010000038.1"/>
</dbReference>
<evidence type="ECO:0000259" key="5">
    <source>
        <dbReference type="PROSITE" id="PS51635"/>
    </source>
</evidence>
<dbReference type="InterPro" id="IPR002641">
    <property type="entry name" value="PNPLA_dom"/>
</dbReference>
<comment type="caution">
    <text evidence="6">The sequence shown here is derived from an EMBL/GenBank/DDBJ whole genome shotgun (WGS) entry which is preliminary data.</text>
</comment>
<evidence type="ECO:0000256" key="4">
    <source>
        <dbReference type="PROSITE-ProRule" id="PRU01161"/>
    </source>
</evidence>
<feature type="active site" description="Nucleophile" evidence="4">
    <location>
        <position position="60"/>
    </location>
</feature>
<dbReference type="Pfam" id="PF01734">
    <property type="entry name" value="Patatin"/>
    <property type="match status" value="1"/>
</dbReference>
<reference evidence="6 7" key="1">
    <citation type="submission" date="2020-02" db="EMBL/GenBank/DDBJ databases">
        <authorList>
            <person name="Kim M.K."/>
        </authorList>
    </citation>
    <scope>NUCLEOTIDE SEQUENCE [LARGE SCALE GENOMIC DNA]</scope>
    <source>
        <strain evidence="6 7">17J57-3</strain>
    </source>
</reference>
<dbReference type="Proteomes" id="UP000482155">
    <property type="component" value="Unassembled WGS sequence"/>
</dbReference>
<accession>A0A6B3SLV5</accession>
<evidence type="ECO:0000313" key="7">
    <source>
        <dbReference type="Proteomes" id="UP000482155"/>
    </source>
</evidence>
<dbReference type="AlphaFoldDB" id="A0A6B3SLV5"/>
<evidence type="ECO:0000256" key="1">
    <source>
        <dbReference type="ARBA" id="ARBA00022801"/>
    </source>
</evidence>
<dbReference type="PROSITE" id="PS51635">
    <property type="entry name" value="PNPLA"/>
    <property type="match status" value="1"/>
</dbReference>
<keyword evidence="3 4" id="KW-0443">Lipid metabolism</keyword>
<keyword evidence="1 4" id="KW-0378">Hydrolase</keyword>
<dbReference type="EMBL" id="JAAIVB010000038">
    <property type="protein sequence ID" value="NEX61814.1"/>
    <property type="molecule type" value="Genomic_DNA"/>
</dbReference>
<dbReference type="PANTHER" id="PTHR14226">
    <property type="entry name" value="NEUROPATHY TARGET ESTERASE/SWISS CHEESE D.MELANOGASTER"/>
    <property type="match status" value="1"/>
</dbReference>
<proteinExistence type="predicted"/>
<feature type="domain" description="PNPLA" evidence="5">
    <location>
        <begin position="22"/>
        <end position="244"/>
    </location>
</feature>
<evidence type="ECO:0000256" key="2">
    <source>
        <dbReference type="ARBA" id="ARBA00022963"/>
    </source>
</evidence>
<feature type="short sequence motif" description="DGA/G" evidence="4">
    <location>
        <begin position="231"/>
        <end position="233"/>
    </location>
</feature>
<keyword evidence="7" id="KW-1185">Reference proteome</keyword>
<dbReference type="GO" id="GO:0016787">
    <property type="term" value="F:hydrolase activity"/>
    <property type="evidence" value="ECO:0007669"/>
    <property type="project" value="UniProtKB-UniRule"/>
</dbReference>
<dbReference type="InterPro" id="IPR016035">
    <property type="entry name" value="Acyl_Trfase/lysoPLipase"/>
</dbReference>
<evidence type="ECO:0000313" key="6">
    <source>
        <dbReference type="EMBL" id="NEX61814.1"/>
    </source>
</evidence>
<feature type="active site" description="Proton acceptor" evidence="4">
    <location>
        <position position="231"/>
    </location>
</feature>
<feature type="short sequence motif" description="GXSXG" evidence="4">
    <location>
        <begin position="58"/>
        <end position="62"/>
    </location>
</feature>
<dbReference type="GO" id="GO:0016042">
    <property type="term" value="P:lipid catabolic process"/>
    <property type="evidence" value="ECO:0007669"/>
    <property type="project" value="UniProtKB-UniRule"/>
</dbReference>
<dbReference type="PANTHER" id="PTHR14226:SF57">
    <property type="entry name" value="BLR7027 PROTEIN"/>
    <property type="match status" value="1"/>
</dbReference>
<gene>
    <name evidence="6" type="ORF">G3574_12050</name>
</gene>
<sequence length="407" mass="44145">MAASRSYTSAAVAQRTPRIGIALAGGGPLGAMYEIGALAALQEAVEGLDLNQADVYVGISAGGLIAAGLANGITPHEMCRMFIESDVDSAGEEHFDPAMLLRPAWDEFAIRGAALPVLLAEALVHYVRRRGRTSAAQSLERLKAVLPNGIFSSAGIEHFVRRIFSAPGRTNDFRKLQKDLVIVATDLDTGESVPFGRSGYSHVPISRAAQASAAVPGLFPPVEIDGNYYVDGALRKTLHASIALERGVDLLICLNPLVPYRARPAHPSGKVAQGGLPSVLSQTLRAIIHSRVEIGMANYSVTYPGTDILLVEPNQRDADMFFTNLFSYNNRRRLCESAYQNTRMMLWEQRRPLQETLAAHGLRLRLPVLRDTSLTLVKSPRKEDLFGLSALEDSLDALERHLKIAAG</sequence>
<evidence type="ECO:0000256" key="3">
    <source>
        <dbReference type="ARBA" id="ARBA00023098"/>
    </source>
</evidence>
<dbReference type="InterPro" id="IPR050301">
    <property type="entry name" value="NTE"/>
</dbReference>
<comment type="caution">
    <text evidence="4">Lacks conserved residue(s) required for the propagation of feature annotation.</text>
</comment>